<reference evidence="1" key="1">
    <citation type="submission" date="2022-07" db="EMBL/GenBank/DDBJ databases">
        <title>Phylogenomic reconstructions and comparative analyses of Kickxellomycotina fungi.</title>
        <authorList>
            <person name="Reynolds N.K."/>
            <person name="Stajich J.E."/>
            <person name="Barry K."/>
            <person name="Grigoriev I.V."/>
            <person name="Crous P."/>
            <person name="Smith M.E."/>
        </authorList>
    </citation>
    <scope>NUCLEOTIDE SEQUENCE</scope>
    <source>
        <strain evidence="1">Benny 63K</strain>
    </source>
</reference>
<accession>A0ACC1IV53</accession>
<dbReference type="EMBL" id="JANBPG010000029">
    <property type="protein sequence ID" value="KAJ1901393.1"/>
    <property type="molecule type" value="Genomic_DNA"/>
</dbReference>
<proteinExistence type="predicted"/>
<sequence length="206" mass="22617">MSSSAITSAASTASAKKQLRTHLRSTLSLIPLHSLQAQSHLVTRHLLQHPLYQRSQHISIYISTASSELQTTELLRHALSTGKAVYVPRCHGPKQMDMCRVQDLDDLAGLQVNQWGIAEPGMEREPVDPSLLDFVVVPGLAFDRSGQRCGHGRGYYDRFLENLDAVTCAVALSEQIVDQVPVDAFDRTPDLIIAPEGVIYSSGSRV</sequence>
<name>A0ACC1IV53_9FUNG</name>
<dbReference type="Proteomes" id="UP001150581">
    <property type="component" value="Unassembled WGS sequence"/>
</dbReference>
<keyword evidence="2" id="KW-1185">Reference proteome</keyword>
<gene>
    <name evidence="1" type="ORF">LPJ66_000808</name>
</gene>
<evidence type="ECO:0000313" key="1">
    <source>
        <dbReference type="EMBL" id="KAJ1901393.1"/>
    </source>
</evidence>
<evidence type="ECO:0000313" key="2">
    <source>
        <dbReference type="Proteomes" id="UP001150581"/>
    </source>
</evidence>
<protein>
    <submittedName>
        <fullName evidence="1">Uncharacterized protein</fullName>
    </submittedName>
</protein>
<organism evidence="1 2">
    <name type="scientific">Kickxella alabastrina</name>
    <dbReference type="NCBI Taxonomy" id="61397"/>
    <lineage>
        <taxon>Eukaryota</taxon>
        <taxon>Fungi</taxon>
        <taxon>Fungi incertae sedis</taxon>
        <taxon>Zoopagomycota</taxon>
        <taxon>Kickxellomycotina</taxon>
        <taxon>Kickxellomycetes</taxon>
        <taxon>Kickxellales</taxon>
        <taxon>Kickxellaceae</taxon>
        <taxon>Kickxella</taxon>
    </lineage>
</organism>
<comment type="caution">
    <text evidence="1">The sequence shown here is derived from an EMBL/GenBank/DDBJ whole genome shotgun (WGS) entry which is preliminary data.</text>
</comment>